<protein>
    <submittedName>
        <fullName evidence="1">Uncharacterized protein</fullName>
    </submittedName>
</protein>
<reference evidence="1" key="1">
    <citation type="submission" date="2018-10" db="EMBL/GenBank/DDBJ databases">
        <title>Hidden diversity of soil giant viruses.</title>
        <authorList>
            <person name="Schulz F."/>
            <person name="Alteio L."/>
            <person name="Goudeau D."/>
            <person name="Ryan E.M."/>
            <person name="Malmstrom R.R."/>
            <person name="Blanchard J."/>
            <person name="Woyke T."/>
        </authorList>
    </citation>
    <scope>NUCLEOTIDE SEQUENCE</scope>
    <source>
        <strain evidence="1">SYV1</strain>
    </source>
</reference>
<proteinExistence type="predicted"/>
<dbReference type="EMBL" id="MK072517">
    <property type="protein sequence ID" value="AYV86847.1"/>
    <property type="molecule type" value="Genomic_DNA"/>
</dbReference>
<organism evidence="1">
    <name type="scientific">Sylvanvirus sp</name>
    <dbReference type="NCBI Taxonomy" id="2487774"/>
    <lineage>
        <taxon>Viruses</taxon>
    </lineage>
</organism>
<gene>
    <name evidence="1" type="ORF">Sylvanvirus11_10</name>
</gene>
<evidence type="ECO:0000313" key="1">
    <source>
        <dbReference type="EMBL" id="AYV86847.1"/>
    </source>
</evidence>
<name>A0A3G5AI10_9VIRU</name>
<sequence>MSTTINQFTLLKRDNEVLTSRNTDERKKRTPQSLFKVVVPQAALQYISNTQPFLS</sequence>
<accession>A0A3G5AI10</accession>